<keyword evidence="2" id="KW-1133">Transmembrane helix</keyword>
<dbReference type="EMBL" id="KB445565">
    <property type="protein sequence ID" value="EMC90998.1"/>
    <property type="molecule type" value="Genomic_DNA"/>
</dbReference>
<dbReference type="Proteomes" id="UP000011761">
    <property type="component" value="Unassembled WGS sequence"/>
</dbReference>
<reference evidence="3 4" key="1">
    <citation type="journal article" date="2012" name="PLoS Pathog.">
        <title>Diverse lifestyles and strategies of plant pathogenesis encoded in the genomes of eighteen Dothideomycetes fungi.</title>
        <authorList>
            <person name="Ohm R.A."/>
            <person name="Feau N."/>
            <person name="Henrissat B."/>
            <person name="Schoch C.L."/>
            <person name="Horwitz B.A."/>
            <person name="Barry K.W."/>
            <person name="Condon B.J."/>
            <person name="Copeland A.C."/>
            <person name="Dhillon B."/>
            <person name="Glaser F."/>
            <person name="Hesse C.N."/>
            <person name="Kosti I."/>
            <person name="LaButti K."/>
            <person name="Lindquist E.A."/>
            <person name="Lucas S."/>
            <person name="Salamov A.A."/>
            <person name="Bradshaw R.E."/>
            <person name="Ciuffetti L."/>
            <person name="Hamelin R.C."/>
            <person name="Kema G.H.J."/>
            <person name="Lawrence C."/>
            <person name="Scott J.A."/>
            <person name="Spatafora J.W."/>
            <person name="Turgeon B.G."/>
            <person name="de Wit P.J.G.M."/>
            <person name="Zhong S."/>
            <person name="Goodwin S.B."/>
            <person name="Grigoriev I.V."/>
        </authorList>
    </citation>
    <scope>NUCLEOTIDE SEQUENCE [LARGE SCALE GENOMIC DNA]</scope>
    <source>
        <strain evidence="3 4">UAMH 10762</strain>
    </source>
</reference>
<dbReference type="AlphaFoldDB" id="M2MIB6"/>
<keyword evidence="2" id="KW-0472">Membrane</keyword>
<accession>M2MIB6</accession>
<dbReference type="GeneID" id="19112064"/>
<feature type="region of interest" description="Disordered" evidence="1">
    <location>
        <begin position="18"/>
        <end position="42"/>
    </location>
</feature>
<dbReference type="KEGG" id="bcom:BAUCODRAFT_332998"/>
<keyword evidence="2" id="KW-0812">Transmembrane</keyword>
<feature type="compositionally biased region" description="Pro residues" evidence="1">
    <location>
        <begin position="116"/>
        <end position="130"/>
    </location>
</feature>
<feature type="transmembrane region" description="Helical" evidence="2">
    <location>
        <begin position="196"/>
        <end position="213"/>
    </location>
</feature>
<dbReference type="RefSeq" id="XP_007681917.1">
    <property type="nucleotide sequence ID" value="XM_007683727.1"/>
</dbReference>
<organism evidence="3 4">
    <name type="scientific">Baudoinia panamericana (strain UAMH 10762)</name>
    <name type="common">Angels' share fungus</name>
    <name type="synonym">Baudoinia compniacensis (strain UAMH 10762)</name>
    <dbReference type="NCBI Taxonomy" id="717646"/>
    <lineage>
        <taxon>Eukaryota</taxon>
        <taxon>Fungi</taxon>
        <taxon>Dikarya</taxon>
        <taxon>Ascomycota</taxon>
        <taxon>Pezizomycotina</taxon>
        <taxon>Dothideomycetes</taxon>
        <taxon>Dothideomycetidae</taxon>
        <taxon>Mycosphaerellales</taxon>
        <taxon>Teratosphaeriaceae</taxon>
        <taxon>Baudoinia</taxon>
    </lineage>
</organism>
<keyword evidence="4" id="KW-1185">Reference proteome</keyword>
<evidence type="ECO:0000313" key="3">
    <source>
        <dbReference type="EMBL" id="EMC90998.1"/>
    </source>
</evidence>
<evidence type="ECO:0000256" key="2">
    <source>
        <dbReference type="SAM" id="Phobius"/>
    </source>
</evidence>
<gene>
    <name evidence="3" type="ORF">BAUCODRAFT_332998</name>
</gene>
<name>M2MIB6_BAUPA</name>
<protein>
    <submittedName>
        <fullName evidence="3">Uncharacterized protein</fullName>
    </submittedName>
</protein>
<sequence>MRLLCLGSLCAYSWRDKHSGLQSTSGSKHDDVSLTMKRPIPRRLTTGRDLTTTYVEPHAHNTNVMATPIATSRRCPECTLQKPIQQWSILTNGKLGKRCNDCYQGWRVQNGYAASAPPPALSSPPTPPLPVLEQRQPTPGQGPRAVQRQPQNAIVLYDHHQQHLQPGPLVPHGQVRQQRTLYHRIWTTIQNRPKNAVAVAVIVIMLAIFATSTRWRTINPNRAEAGMLTLTVSAHTTTAALDTSGVVVTTWESTTVVPRYDL</sequence>
<feature type="region of interest" description="Disordered" evidence="1">
    <location>
        <begin position="114"/>
        <end position="145"/>
    </location>
</feature>
<proteinExistence type="predicted"/>
<evidence type="ECO:0000256" key="1">
    <source>
        <dbReference type="SAM" id="MobiDB-lite"/>
    </source>
</evidence>
<dbReference type="HOGENOM" id="CLU_1061677_0_0_1"/>
<evidence type="ECO:0000313" key="4">
    <source>
        <dbReference type="Proteomes" id="UP000011761"/>
    </source>
</evidence>